<feature type="coiled-coil region" evidence="1">
    <location>
        <begin position="40"/>
        <end position="70"/>
    </location>
</feature>
<feature type="transmembrane region" description="Helical" evidence="2">
    <location>
        <begin position="522"/>
        <end position="543"/>
    </location>
</feature>
<dbReference type="PANTHER" id="PTHR21523">
    <property type="match status" value="1"/>
</dbReference>
<dbReference type="STRING" id="6265.A0A0B2W4T1"/>
<dbReference type="AlphaFoldDB" id="A0A0B2W4T1"/>
<evidence type="ECO:0000313" key="4">
    <source>
        <dbReference type="Proteomes" id="UP000031036"/>
    </source>
</evidence>
<gene>
    <name evidence="3" type="ORF">Tcan_12894</name>
</gene>
<dbReference type="Pfam" id="PF04870">
    <property type="entry name" value="Moulting_cycle"/>
    <property type="match status" value="2"/>
</dbReference>
<proteinExistence type="predicted"/>
<feature type="transmembrane region" description="Helical" evidence="2">
    <location>
        <begin position="476"/>
        <end position="502"/>
    </location>
</feature>
<protein>
    <submittedName>
        <fullName evidence="3">Uncharacterized protein</fullName>
    </submittedName>
</protein>
<sequence>MVESKASYSLKTKDDQLSPFGFVAQGLLNMVRKLKGKTPSQKFEAVLEDIQKTHQKIEEKKAVKKLVEEKWKLMYGLKGRSKNGAFAKVIKTKGDMNEASGLKDGEGSSSMSAATDVSQQILAEQMKFIRQVAQLAKVVGGDNGTDIGMLTMFSPRILSITPEEARTNTVNLLSPSLLSLHDKGKGLEALLSVPNAIKAIDSSDYRQWMDLIIEASGVPDAIEKAHKYQVMEVAGNLDDAPRGIDGQPMHFNKENVSEILGDYERRKIDIFEELQANFTEKQKYQVMEVAGNLDDAPRGIDGQPMHFNKENVSEILGDYERRKIDIFEELQANFTEKQFMDFKHNGYSILTKDQAQQIYGEHSPYNDSATLELFNSMSEVQIRRRLEVNLRELQKASTLPTRAKRQRFGIVLSPVLLTAFINDAAGVSLPLILSPVALAPLINSPSLFGLVLLSPWVLVPLVNSPRILSPTILSPVTLATVILSPLTFNPFILAPGALLPVILSPLLLDPFILSPQACTPLILSPLALSPFIFNPTIFSPIILSPFVLTPSVFSPAYVSALVLSPHAFSPLINSTGKFVAVVLSPNAFS</sequence>
<name>A0A0B2W4T1_TOXCA</name>
<keyword evidence="2" id="KW-0812">Transmembrane</keyword>
<accession>A0A0B2W4T1</accession>
<comment type="caution">
    <text evidence="3">The sequence shown here is derived from an EMBL/GenBank/DDBJ whole genome shotgun (WGS) entry which is preliminary data.</text>
</comment>
<dbReference type="InterPro" id="IPR006954">
    <property type="entry name" value="Mlt-10-like"/>
</dbReference>
<evidence type="ECO:0000313" key="3">
    <source>
        <dbReference type="EMBL" id="KHN88978.1"/>
    </source>
</evidence>
<evidence type="ECO:0000256" key="1">
    <source>
        <dbReference type="SAM" id="Coils"/>
    </source>
</evidence>
<keyword evidence="2" id="KW-0472">Membrane</keyword>
<feature type="transmembrane region" description="Helical" evidence="2">
    <location>
        <begin position="445"/>
        <end position="464"/>
    </location>
</feature>
<keyword evidence="2" id="KW-1133">Transmembrane helix</keyword>
<keyword evidence="1" id="KW-0175">Coiled coil</keyword>
<keyword evidence="4" id="KW-1185">Reference proteome</keyword>
<dbReference type="EMBL" id="JPKZ01000136">
    <property type="protein sequence ID" value="KHN88978.1"/>
    <property type="molecule type" value="Genomic_DNA"/>
</dbReference>
<dbReference type="PANTHER" id="PTHR21523:SF37">
    <property type="entry name" value="MLT-TEN (MLT-10) RELATED"/>
    <property type="match status" value="1"/>
</dbReference>
<dbReference type="Proteomes" id="UP000031036">
    <property type="component" value="Unassembled WGS sequence"/>
</dbReference>
<organism evidence="3 4">
    <name type="scientific">Toxocara canis</name>
    <name type="common">Canine roundworm</name>
    <dbReference type="NCBI Taxonomy" id="6265"/>
    <lineage>
        <taxon>Eukaryota</taxon>
        <taxon>Metazoa</taxon>
        <taxon>Ecdysozoa</taxon>
        <taxon>Nematoda</taxon>
        <taxon>Chromadorea</taxon>
        <taxon>Rhabditida</taxon>
        <taxon>Spirurina</taxon>
        <taxon>Ascaridomorpha</taxon>
        <taxon>Ascaridoidea</taxon>
        <taxon>Toxocaridae</taxon>
        <taxon>Toxocara</taxon>
    </lineage>
</organism>
<dbReference type="OrthoDB" id="5917548at2759"/>
<reference evidence="3 4" key="1">
    <citation type="submission" date="2014-11" db="EMBL/GenBank/DDBJ databases">
        <title>Genetic blueprint of the zoonotic pathogen Toxocara canis.</title>
        <authorList>
            <person name="Zhu X.-Q."/>
            <person name="Korhonen P.K."/>
            <person name="Cai H."/>
            <person name="Young N.D."/>
            <person name="Nejsum P."/>
            <person name="von Samson-Himmelstjerna G."/>
            <person name="Boag P.R."/>
            <person name="Tan P."/>
            <person name="Li Q."/>
            <person name="Min J."/>
            <person name="Yang Y."/>
            <person name="Wang X."/>
            <person name="Fang X."/>
            <person name="Hall R.S."/>
            <person name="Hofmann A."/>
            <person name="Sternberg P.W."/>
            <person name="Jex A.R."/>
            <person name="Gasser R.B."/>
        </authorList>
    </citation>
    <scope>NUCLEOTIDE SEQUENCE [LARGE SCALE GENOMIC DNA]</scope>
    <source>
        <strain evidence="3">PN_DK_2014</strain>
    </source>
</reference>
<feature type="transmembrane region" description="Helical" evidence="2">
    <location>
        <begin position="408"/>
        <end position="433"/>
    </location>
</feature>
<dbReference type="OMA" id="IMHEPIK"/>
<evidence type="ECO:0000256" key="2">
    <source>
        <dbReference type="SAM" id="Phobius"/>
    </source>
</evidence>